<dbReference type="Proteomes" id="UP001162373">
    <property type="component" value="Segment"/>
</dbReference>
<keyword evidence="3" id="KW-0489">Methyltransferase</keyword>
<evidence type="ECO:0000256" key="6">
    <source>
        <dbReference type="ARBA" id="ARBA00022679"/>
    </source>
</evidence>
<dbReference type="GO" id="GO:0039694">
    <property type="term" value="P:viral RNA genome replication"/>
    <property type="evidence" value="ECO:0007669"/>
    <property type="project" value="InterPro"/>
</dbReference>
<dbReference type="GO" id="GO:0004197">
    <property type="term" value="F:cysteine-type endopeptidase activity"/>
    <property type="evidence" value="ECO:0007669"/>
    <property type="project" value="UniProtKB-UniRule"/>
</dbReference>
<dbReference type="Pfam" id="PF00978">
    <property type="entry name" value="RdRP_2"/>
    <property type="match status" value="1"/>
</dbReference>
<keyword evidence="5 18" id="KW-0645">Protease</keyword>
<dbReference type="InterPro" id="IPR027351">
    <property type="entry name" value="(+)RNA_virus_helicase_core_dom"/>
</dbReference>
<feature type="domain" description="Alphavirus-like MT" evidence="22">
    <location>
        <begin position="58"/>
        <end position="219"/>
    </location>
</feature>
<dbReference type="GeneID" id="80541195"/>
<dbReference type="PROSITE" id="PS51738">
    <property type="entry name" value="PEPTIDASE_C21"/>
    <property type="match status" value="1"/>
</dbReference>
<evidence type="ECO:0000256" key="11">
    <source>
        <dbReference type="ARBA" id="ARBA00022840"/>
    </source>
</evidence>
<dbReference type="GO" id="GO:0039648">
    <property type="term" value="P:symbiont-mediated perturbation of host ubiquitin-like protein modification"/>
    <property type="evidence" value="ECO:0007669"/>
    <property type="project" value="UniProtKB-KW"/>
</dbReference>
<comment type="similarity">
    <text evidence="16">Belongs to the Tymoviridae non-structural replication polyprotein family.</text>
</comment>
<dbReference type="Gene3D" id="3.90.70.100">
    <property type="match status" value="1"/>
</dbReference>
<dbReference type="GO" id="GO:0032259">
    <property type="term" value="P:methylation"/>
    <property type="evidence" value="ECO:0007669"/>
    <property type="project" value="UniProtKB-KW"/>
</dbReference>
<keyword evidence="1" id="KW-0696">RNA-directed RNA polymerase</keyword>
<dbReference type="InterPro" id="IPR043629">
    <property type="entry name" value="Salyut_dom"/>
</dbReference>
<keyword evidence="8" id="KW-0547">Nucleotide-binding</keyword>
<comment type="function">
    <text evidence="15">RNA-directed RNA polymerase is responsible for the replication and transcription of the genome.</text>
</comment>
<evidence type="ECO:0000256" key="4">
    <source>
        <dbReference type="ARBA" id="ARBA00022662"/>
    </source>
</evidence>
<feature type="domain" description="RdRp catalytic" evidence="20">
    <location>
        <begin position="1575"/>
        <end position="1681"/>
    </location>
</feature>
<evidence type="ECO:0000256" key="5">
    <source>
        <dbReference type="ARBA" id="ARBA00022670"/>
    </source>
</evidence>
<dbReference type="GO" id="GO:0003968">
    <property type="term" value="F:RNA-directed RNA polymerase activity"/>
    <property type="evidence" value="ECO:0007669"/>
    <property type="project" value="UniProtKB-KW"/>
</dbReference>
<dbReference type="Pfam" id="PF05381">
    <property type="entry name" value="Peptidase_C21"/>
    <property type="match status" value="1"/>
</dbReference>
<evidence type="ECO:0000256" key="15">
    <source>
        <dbReference type="ARBA" id="ARBA00045135"/>
    </source>
</evidence>
<evidence type="ECO:0000313" key="23">
    <source>
        <dbReference type="EMBL" id="AYC35256.1"/>
    </source>
</evidence>
<dbReference type="InterPro" id="IPR008043">
    <property type="entry name" value="Peptidase_C21"/>
</dbReference>
<keyword evidence="9 18" id="KW-0378">Hydrolase</keyword>
<dbReference type="Gene3D" id="3.40.50.300">
    <property type="entry name" value="P-loop containing nucleotide triphosphate hydrolases"/>
    <property type="match status" value="2"/>
</dbReference>
<evidence type="ECO:0000256" key="9">
    <source>
        <dbReference type="ARBA" id="ARBA00022801"/>
    </source>
</evidence>
<dbReference type="RefSeq" id="YP_010802431.1">
    <property type="nucleotide sequence ID" value="NC_077017.1"/>
</dbReference>
<name>A0A385Z7M7_9VIRU</name>
<dbReference type="InterPro" id="IPR001788">
    <property type="entry name" value="RNA-dep_RNA_pol_alsuvir"/>
</dbReference>
<dbReference type="CDD" id="cd18809">
    <property type="entry name" value="SF1_C_RecD"/>
    <property type="match status" value="1"/>
</dbReference>
<keyword evidence="2" id="KW-0945">Host-virus interaction</keyword>
<keyword evidence="12" id="KW-1127">Modulation of host ubiquitin pathway by viral deubiquitinase</keyword>
<evidence type="ECO:0000259" key="20">
    <source>
        <dbReference type="PROSITE" id="PS50507"/>
    </source>
</evidence>
<evidence type="ECO:0000256" key="2">
    <source>
        <dbReference type="ARBA" id="ARBA00022581"/>
    </source>
</evidence>
<evidence type="ECO:0000259" key="22">
    <source>
        <dbReference type="PROSITE" id="PS51743"/>
    </source>
</evidence>
<dbReference type="InterPro" id="IPR002588">
    <property type="entry name" value="Alphavirus-like_MT_dom"/>
</dbReference>
<dbReference type="PROSITE" id="PS51657">
    <property type="entry name" value="PSRV_HELICASE"/>
    <property type="match status" value="1"/>
</dbReference>
<evidence type="ECO:0000256" key="18">
    <source>
        <dbReference type="PROSITE-ProRule" id="PRU01074"/>
    </source>
</evidence>
<feature type="region of interest" description="Disordered" evidence="19">
    <location>
        <begin position="581"/>
        <end position="673"/>
    </location>
</feature>
<evidence type="ECO:0000313" key="24">
    <source>
        <dbReference type="Proteomes" id="UP001162373"/>
    </source>
</evidence>
<dbReference type="PANTHER" id="PTHR13037">
    <property type="entry name" value="FORMIN"/>
    <property type="match status" value="1"/>
</dbReference>
<feature type="domain" description="(+)RNA virus helicase C-terminal" evidence="21">
    <location>
        <begin position="944"/>
        <end position="1234"/>
    </location>
</feature>
<evidence type="ECO:0000256" key="19">
    <source>
        <dbReference type="SAM" id="MobiDB-lite"/>
    </source>
</evidence>
<keyword evidence="14" id="KW-0511">Multifunctional enzyme</keyword>
<dbReference type="EMBL" id="MH784952">
    <property type="protein sequence ID" value="AYC35256.1"/>
    <property type="molecule type" value="Genomic_RNA"/>
</dbReference>
<evidence type="ECO:0000256" key="14">
    <source>
        <dbReference type="ARBA" id="ARBA00023268"/>
    </source>
</evidence>
<dbReference type="Pfam" id="PF19227">
    <property type="entry name" value="Salyut"/>
    <property type="match status" value="1"/>
</dbReference>
<evidence type="ECO:0000256" key="17">
    <source>
        <dbReference type="ARBA" id="ARBA00047193"/>
    </source>
</evidence>
<evidence type="ECO:0000256" key="16">
    <source>
        <dbReference type="ARBA" id="ARBA00046330"/>
    </source>
</evidence>
<dbReference type="GO" id="GO:0006396">
    <property type="term" value="P:RNA processing"/>
    <property type="evidence" value="ECO:0007669"/>
    <property type="project" value="InterPro"/>
</dbReference>
<dbReference type="KEGG" id="vg:80541195"/>
<dbReference type="GO" id="GO:0016556">
    <property type="term" value="P:mRNA modification"/>
    <property type="evidence" value="ECO:0007669"/>
    <property type="project" value="InterPro"/>
</dbReference>
<organism evidence="23 24">
    <name type="scientific">Naranjilla mild mosaic virus</name>
    <dbReference type="NCBI Taxonomy" id="2304463"/>
    <lineage>
        <taxon>Viruses</taxon>
        <taxon>Riboviria</taxon>
        <taxon>Orthornavirae</taxon>
        <taxon>Kitrinoviricota</taxon>
        <taxon>Alsuviricetes</taxon>
        <taxon>Tymovirales</taxon>
        <taxon>Tymoviridae</taxon>
        <taxon>Tymovirus</taxon>
        <taxon>Tymovirus quitoense</taxon>
    </lineage>
</organism>
<proteinExistence type="inferred from homology"/>
<dbReference type="PANTHER" id="PTHR13037:SF24">
    <property type="entry name" value="POLYCOMB PROTEIN PCL-RELATED"/>
    <property type="match status" value="1"/>
</dbReference>
<keyword evidence="24" id="KW-1185">Reference proteome</keyword>
<feature type="compositionally biased region" description="Low complexity" evidence="19">
    <location>
        <begin position="685"/>
        <end position="695"/>
    </location>
</feature>
<dbReference type="InterPro" id="IPR043181">
    <property type="entry name" value="TYMV_endopept_dom"/>
</dbReference>
<dbReference type="PROSITE" id="PS50507">
    <property type="entry name" value="RDRP_SSRNA_POS"/>
    <property type="match status" value="1"/>
</dbReference>
<keyword evidence="7" id="KW-0548">Nucleotidyltransferase</keyword>
<feature type="region of interest" description="Disordered" evidence="19">
    <location>
        <begin position="685"/>
        <end position="705"/>
    </location>
</feature>
<dbReference type="GO" id="GO:0008174">
    <property type="term" value="F:mRNA methyltransferase activity"/>
    <property type="evidence" value="ECO:0007669"/>
    <property type="project" value="UniProtKB-UniRule"/>
</dbReference>
<dbReference type="GO" id="GO:0003723">
    <property type="term" value="F:RNA binding"/>
    <property type="evidence" value="ECO:0007669"/>
    <property type="project" value="InterPro"/>
</dbReference>
<dbReference type="Pfam" id="PF01660">
    <property type="entry name" value="Vmethyltransf"/>
    <property type="match status" value="1"/>
</dbReference>
<sequence>MAFQSALEALNSTTHRDASTNPILNSVVEPLRDSLSQYPWLLPKEAIPYLLSWGIPNSGLGTTPHPHPIHKTVETFLLFNHWSCLARNPSTVMFMKPSKFRKLAALNPNFRENLNFRLTAADTARYPETSLSYPSHSCVFMHDALMYFNPAQILDLFLNSQNLETLYCSLVVPPEAHFTDLSLFPEIYTYKISGQTLHYVPESHHAGSYNQPLQALSWLKIDSILHSSLQLSVTKLESWGPVHSLLIQRGLPPVTSRASNPLPPLGRTSQIPQNHLLHSTAQLFQTSEPNDNLVSFKIPDCLELPQATFLRQPLRHRLVPTSVYNALFTYTRAVRTLRTSDPAGFVRTQSNKPEHSWVTPSAWDNLQTFALLNAPHRPQVCYHFFSNPIEKLKLHFAQHWRAYLLAATPFLSTSPLLLPLFNFNFPCPLPKLLSIFWKRLSSPTLLSSYLPQIPRNSPLLNLPFPTIPTNQPAPQILVTLHQHLSKHNILPPPPFCPVLEWHKLPIMRLIPKPKLTLPLLSLLISSPSIFLHLFHPQTPQALHDNYHLHLHPPQFHLQWNLQTYEVMNLQSFLPYPLPPPATAVSSRPPAPPAFPAIHQLPSQLSTPLQPSPLHSSPPEAQQTNEAPCSSASLSSTSPTPTSMTTLPVSTLSSSPPTTQSSIPSPPDHPQHSSIWTVPIVSDFPTSQSPPSVVTPDNAPSSNTTTTVLPSGALTFYSNPSPSPDLNHTPEPTIPHSPLASDPTAVGLALPFSKLFPAEYYPLSAEFLTRSRHVPSSNLPMPKLDCLLSSFSQLTSIPKETLWHTLQSKLPDSLLCNSETETLGLSTDILSALCYFFHIQCSLHTPQGLFHYGVMTSSRNIDLHYEPGPPPHFSTTPRFTAAAPHSNPTSEPLVRQALRFKYNGAFLPFNQAHAHSTSISHAKNLISNMKNGFDGILSTLTSSSSGPSPKQRILILDSLIDVASPRTIPVIHIAGFAGCGKTLPIQHLLRSKHFHDFRVSTPTNELRSEWKRDMEPTSENVWRFSTWESSLLKSSSILVIDEIYKLPRGYLDLSILADPALKLVIILGDPLQGEYHSTSPHSSNHFLPSEIHRFKHYIDCYCFWSYRIPKSFARMFGINSFSKQEGFVRTLSTHPPQGKNLTNAINTALSLQQMGHHAITISSSQGITFQEAHTILLDRHTNLLSPNNCLVALTRSKKGVYFIGNLHLASSDFGTNYMFSQFLAGREVNLDQLFPYVMPFLPKLFEPISSRSSRFVAGLNQPIVHQKVHDRLTRPNHLPPHIPVDYSQDFLISNPLLLGSPIDERLDTHFLPPTRLPLHHDLPPCQPASITISEASPQPPSPLSHGLFGFPFESLAAFFLPAHDPEIKEILFHDTKSNQFPWFNRPFELSCQPSSLLAPIHSPANDPTLLPSSIKKRLRFRHSVTPYSISPSDTILGQHLYTSWCKAYNRSPFSTIPFSPELFADCININEYAQLSSKTKATIVANSQRSDPDWRITVVRIFAKAQHKVNDSSIFSGWKACQTLALMHDYIILVLGPVKKYQRLFDTKDRPPNIYFHCGHTPSELSSWCQQHLKPVLSTTNDYTAFDQSQHGEAVVFECLKMARLSIPQHLISLHARLKCSIETQFGPLTCMRLTGEPGTYDDNSDYNLAVIFSQYSISSQAIMISGDDSVINGTPPVHPNWVNIKPLLHLRFKTELAPHPLFCGYYVSQVGACRDPRALFAKLMICVDDQSFHDKVLSYISEFSIGHLLGDALLQSLPPHLLIYQTAVHDFFCRNCTPSQKKMLSIDPIPESQLLLLLRKVKWASSQFFSQLPQKARDFLISKSQLSSFHNDPKVSQLESELLTSLN</sequence>
<dbReference type="CDD" id="cd23247">
    <property type="entry name" value="Tymoviridae_RdRp"/>
    <property type="match status" value="1"/>
</dbReference>
<evidence type="ECO:0000256" key="8">
    <source>
        <dbReference type="ARBA" id="ARBA00022741"/>
    </source>
</evidence>
<evidence type="ECO:0000256" key="13">
    <source>
        <dbReference type="ARBA" id="ARBA00022953"/>
    </source>
</evidence>
<evidence type="ECO:0000256" key="7">
    <source>
        <dbReference type="ARBA" id="ARBA00022695"/>
    </source>
</evidence>
<dbReference type="SUPFAM" id="SSF56672">
    <property type="entry name" value="DNA/RNA polymerases"/>
    <property type="match status" value="1"/>
</dbReference>
<dbReference type="InterPro" id="IPR007094">
    <property type="entry name" value="RNA-dir_pol_PSvirus"/>
</dbReference>
<feature type="active site" description="For protease activity" evidence="18">
    <location>
        <position position="871"/>
    </location>
</feature>
<dbReference type="GO" id="GO:0006351">
    <property type="term" value="P:DNA-templated transcription"/>
    <property type="evidence" value="ECO:0007669"/>
    <property type="project" value="InterPro"/>
</dbReference>
<feature type="compositionally biased region" description="Low complexity" evidence="19">
    <location>
        <begin position="595"/>
        <end position="618"/>
    </location>
</feature>
<keyword evidence="11" id="KW-0067">ATP-binding</keyword>
<protein>
    <recommendedName>
        <fullName evidence="17">Non-structural replication polyprotein</fullName>
    </recommendedName>
</protein>
<evidence type="ECO:0000256" key="10">
    <source>
        <dbReference type="ARBA" id="ARBA00022807"/>
    </source>
</evidence>
<dbReference type="Pfam" id="PF01443">
    <property type="entry name" value="Viral_helicase1"/>
    <property type="match status" value="1"/>
</dbReference>
<dbReference type="InterPro" id="IPR027417">
    <property type="entry name" value="P-loop_NTPase"/>
</dbReference>
<dbReference type="GO" id="GO:0006508">
    <property type="term" value="P:proteolysis"/>
    <property type="evidence" value="ECO:0007669"/>
    <property type="project" value="UniProtKB-KW"/>
</dbReference>
<evidence type="ECO:0000256" key="3">
    <source>
        <dbReference type="ARBA" id="ARBA00022603"/>
    </source>
</evidence>
<evidence type="ECO:0000256" key="12">
    <source>
        <dbReference type="ARBA" id="ARBA00022876"/>
    </source>
</evidence>
<evidence type="ECO:0000259" key="21">
    <source>
        <dbReference type="PROSITE" id="PS51657"/>
    </source>
</evidence>
<evidence type="ECO:0000256" key="1">
    <source>
        <dbReference type="ARBA" id="ARBA00022484"/>
    </source>
</evidence>
<dbReference type="InterPro" id="IPR043502">
    <property type="entry name" value="DNA/RNA_pol_sf"/>
</dbReference>
<reference evidence="23" key="1">
    <citation type="submission" date="2018-08" db="EMBL/GenBank/DDBJ databases">
        <title>Identification of Naranjilla mild mosaic virus, a new tymovirus isolated from Solanum quitoense.</title>
        <authorList>
            <person name="Quito Avila D.F."/>
            <person name="Karasev A.V."/>
            <person name="Alvarez Quinto R.R."/>
            <person name="Cornejo Franco J.F."/>
            <person name="Mollov D."/>
        </authorList>
    </citation>
    <scope>NUCLEOTIDE SEQUENCE</scope>
    <source>
        <strain evidence="23">Nar-21</strain>
    </source>
</reference>
<accession>A0A385Z7M7</accession>
<keyword evidence="6" id="KW-0808">Transferase</keyword>
<feature type="compositionally biased region" description="Low complexity" evidence="19">
    <location>
        <begin position="629"/>
        <end position="662"/>
    </location>
</feature>
<keyword evidence="13" id="KW-0693">Viral RNA replication</keyword>
<dbReference type="SUPFAM" id="SSF52540">
    <property type="entry name" value="P-loop containing nucleoside triphosphate hydrolases"/>
    <property type="match status" value="2"/>
</dbReference>
<keyword evidence="10 18" id="KW-0788">Thiol protease</keyword>
<dbReference type="GO" id="GO:0005524">
    <property type="term" value="F:ATP binding"/>
    <property type="evidence" value="ECO:0007669"/>
    <property type="project" value="UniProtKB-KW"/>
</dbReference>
<feature type="active site" description="For protease activity" evidence="18">
    <location>
        <position position="785"/>
    </location>
</feature>
<dbReference type="PROSITE" id="PS51743">
    <property type="entry name" value="ALPHAVIRUS_MT"/>
    <property type="match status" value="1"/>
</dbReference>
<keyword evidence="4" id="KW-1130">Modulation of host ubiquitin pathway by virus</keyword>